<gene>
    <name evidence="3" type="ORF">E1750_12450</name>
</gene>
<dbReference type="Proteomes" id="UP000291124">
    <property type="component" value="Chromosome"/>
</dbReference>
<feature type="chain" id="PRO_5020218387" evidence="1">
    <location>
        <begin position="20"/>
        <end position="239"/>
    </location>
</feature>
<dbReference type="PANTHER" id="PTHR30383">
    <property type="entry name" value="THIOESTERASE 1/PROTEASE 1/LYSOPHOSPHOLIPASE L1"/>
    <property type="match status" value="1"/>
</dbReference>
<reference evidence="4" key="1">
    <citation type="submission" date="2019-03" db="EMBL/GenBank/DDBJ databases">
        <title>Flavobacterium sp.</title>
        <authorList>
            <person name="Kim H."/>
        </authorList>
    </citation>
    <scope>NUCLEOTIDE SEQUENCE [LARGE SCALE GENOMIC DNA]</scope>
    <source>
        <strain evidence="4">GS13</strain>
    </source>
</reference>
<name>A0A4P6YGG9_9FLAO</name>
<keyword evidence="4" id="KW-1185">Reference proteome</keyword>
<accession>A0A4P6YGG9</accession>
<dbReference type="GO" id="GO:0004622">
    <property type="term" value="F:phosphatidylcholine lysophospholipase activity"/>
    <property type="evidence" value="ECO:0007669"/>
    <property type="project" value="TreeGrafter"/>
</dbReference>
<dbReference type="RefSeq" id="WP_133277090.1">
    <property type="nucleotide sequence ID" value="NZ_CP037933.1"/>
</dbReference>
<dbReference type="OrthoDB" id="9790057at2"/>
<dbReference type="KEGG" id="fnk:E1750_12450"/>
<dbReference type="Pfam" id="PF13472">
    <property type="entry name" value="Lipase_GDSL_2"/>
    <property type="match status" value="1"/>
</dbReference>
<dbReference type="SUPFAM" id="SSF52266">
    <property type="entry name" value="SGNH hydrolase"/>
    <property type="match status" value="1"/>
</dbReference>
<dbReference type="InterPro" id="IPR013830">
    <property type="entry name" value="SGNH_hydro"/>
</dbReference>
<dbReference type="InterPro" id="IPR036514">
    <property type="entry name" value="SGNH_hydro_sf"/>
</dbReference>
<protein>
    <submittedName>
        <fullName evidence="3">GDSL family lipase</fullName>
    </submittedName>
</protein>
<feature type="signal peptide" evidence="1">
    <location>
        <begin position="1"/>
        <end position="19"/>
    </location>
</feature>
<sequence length="239" mass="27105">MGRSFFLFLFFLSVSSSYAQNQISNNAALDGHNLYPSPSVVVSYHTEWTKLHYIEKIAEFQSQPLQFGDIVFIGNSLTEKGGNWGQRFNNPKVKNRGIAGDVTAGVLNRLAEIYYYKPKKVFLKIGINDLFHNELTPEYVANNIKSIVAKVHLYSPETKIYIQTILPTANNNPSKERIEATNTILKAITRTRYLQIIDLHSVFADANDLMIPSYTTDGLHLTEAGYTVWQNYINGFVKD</sequence>
<keyword evidence="1" id="KW-0732">Signal</keyword>
<evidence type="ECO:0000313" key="3">
    <source>
        <dbReference type="EMBL" id="QBN19573.1"/>
    </source>
</evidence>
<organism evidence="3 4">
    <name type="scientific">Flavobacterium nackdongense</name>
    <dbReference type="NCBI Taxonomy" id="2547394"/>
    <lineage>
        <taxon>Bacteria</taxon>
        <taxon>Pseudomonadati</taxon>
        <taxon>Bacteroidota</taxon>
        <taxon>Flavobacteriia</taxon>
        <taxon>Flavobacteriales</taxon>
        <taxon>Flavobacteriaceae</taxon>
        <taxon>Flavobacterium</taxon>
    </lineage>
</organism>
<feature type="domain" description="SGNH hydrolase-type esterase" evidence="2">
    <location>
        <begin position="72"/>
        <end position="227"/>
    </location>
</feature>
<dbReference type="InterPro" id="IPR051532">
    <property type="entry name" value="Ester_Hydrolysis_Enzymes"/>
</dbReference>
<dbReference type="EMBL" id="CP037933">
    <property type="protein sequence ID" value="QBN19573.1"/>
    <property type="molecule type" value="Genomic_DNA"/>
</dbReference>
<evidence type="ECO:0000313" key="4">
    <source>
        <dbReference type="Proteomes" id="UP000291124"/>
    </source>
</evidence>
<evidence type="ECO:0000259" key="2">
    <source>
        <dbReference type="Pfam" id="PF13472"/>
    </source>
</evidence>
<dbReference type="AlphaFoldDB" id="A0A4P6YGG9"/>
<proteinExistence type="predicted"/>
<evidence type="ECO:0000256" key="1">
    <source>
        <dbReference type="SAM" id="SignalP"/>
    </source>
</evidence>
<dbReference type="Gene3D" id="3.40.50.1110">
    <property type="entry name" value="SGNH hydrolase"/>
    <property type="match status" value="1"/>
</dbReference>
<dbReference type="PANTHER" id="PTHR30383:SF5">
    <property type="entry name" value="SGNH HYDROLASE-TYPE ESTERASE DOMAIN-CONTAINING PROTEIN"/>
    <property type="match status" value="1"/>
</dbReference>